<gene>
    <name evidence="6" type="ORF">KIPB_009830</name>
</gene>
<evidence type="ECO:0000256" key="5">
    <source>
        <dbReference type="ARBA" id="ARBA00023273"/>
    </source>
</evidence>
<keyword evidence="3" id="KW-0970">Cilium biogenesis/degradation</keyword>
<evidence type="ECO:0000313" key="7">
    <source>
        <dbReference type="Proteomes" id="UP000265618"/>
    </source>
</evidence>
<dbReference type="GO" id="GO:0005929">
    <property type="term" value="C:cilium"/>
    <property type="evidence" value="ECO:0007669"/>
    <property type="project" value="UniProtKB-ARBA"/>
</dbReference>
<evidence type="ECO:0000256" key="3">
    <source>
        <dbReference type="ARBA" id="ARBA00022794"/>
    </source>
</evidence>
<comment type="caution">
    <text evidence="6">The sequence shown here is derived from an EMBL/GenBank/DDBJ whole genome shotgun (WGS) entry which is preliminary data.</text>
</comment>
<dbReference type="AlphaFoldDB" id="A0A9K3GME3"/>
<dbReference type="Proteomes" id="UP000265618">
    <property type="component" value="Unassembled WGS sequence"/>
</dbReference>
<keyword evidence="4" id="KW-0206">Cytoskeleton</keyword>
<dbReference type="InterPro" id="IPR010796">
    <property type="entry name" value="C2_B9-type_dom"/>
</dbReference>
<dbReference type="GO" id="GO:0030030">
    <property type="term" value="P:cell projection organization"/>
    <property type="evidence" value="ECO:0007669"/>
    <property type="project" value="UniProtKB-KW"/>
</dbReference>
<evidence type="ECO:0000256" key="1">
    <source>
        <dbReference type="ARBA" id="ARBA00004120"/>
    </source>
</evidence>
<name>A0A9K3GME3_9EUKA</name>
<sequence length="76" mass="8029">GYGVVRLPMEPGRSRVSVDIFSPKMGGMMDGISDFFAGVRPEFTSVATLASGVARHTTKTSSGGKMFINLDVAFAN</sequence>
<reference evidence="6 7" key="1">
    <citation type="journal article" date="2018" name="PLoS ONE">
        <title>The draft genome of Kipferlia bialata reveals reductive genome evolution in fornicate parasites.</title>
        <authorList>
            <person name="Tanifuji G."/>
            <person name="Takabayashi S."/>
            <person name="Kume K."/>
            <person name="Takagi M."/>
            <person name="Nakayama T."/>
            <person name="Kamikawa R."/>
            <person name="Inagaki Y."/>
            <person name="Hashimoto T."/>
        </authorList>
    </citation>
    <scope>NUCLEOTIDE SEQUENCE [LARGE SCALE GENOMIC DNA]</scope>
    <source>
        <strain evidence="6">NY0173</strain>
    </source>
</reference>
<proteinExistence type="predicted"/>
<evidence type="ECO:0000256" key="4">
    <source>
        <dbReference type="ARBA" id="ARBA00023212"/>
    </source>
</evidence>
<dbReference type="Pfam" id="PF07162">
    <property type="entry name" value="B9-C2"/>
    <property type="match status" value="1"/>
</dbReference>
<keyword evidence="5" id="KW-0966">Cell projection</keyword>
<feature type="non-terminal residue" evidence="6">
    <location>
        <position position="1"/>
    </location>
</feature>
<evidence type="ECO:0000313" key="6">
    <source>
        <dbReference type="EMBL" id="GIQ87731.1"/>
    </source>
</evidence>
<evidence type="ECO:0000256" key="2">
    <source>
        <dbReference type="ARBA" id="ARBA00022490"/>
    </source>
</evidence>
<keyword evidence="7" id="KW-1185">Reference proteome</keyword>
<dbReference type="OrthoDB" id="431939at2759"/>
<organism evidence="6 7">
    <name type="scientific">Kipferlia bialata</name>
    <dbReference type="NCBI Taxonomy" id="797122"/>
    <lineage>
        <taxon>Eukaryota</taxon>
        <taxon>Metamonada</taxon>
        <taxon>Carpediemonas-like organisms</taxon>
        <taxon>Kipferlia</taxon>
    </lineage>
</organism>
<protein>
    <submittedName>
        <fullName evidence="6">B9 domain containing protein</fullName>
    </submittedName>
</protein>
<dbReference type="EMBL" id="BDIP01003456">
    <property type="protein sequence ID" value="GIQ87731.1"/>
    <property type="molecule type" value="Genomic_DNA"/>
</dbReference>
<keyword evidence="2" id="KW-0963">Cytoplasm</keyword>
<comment type="subcellular location">
    <subcellularLocation>
        <location evidence="1">Cytoplasm</location>
        <location evidence="1">Cytoskeleton</location>
        <location evidence="1">Cilium basal body</location>
    </subcellularLocation>
</comment>
<accession>A0A9K3GME3</accession>